<dbReference type="Gene3D" id="1.10.1660.10">
    <property type="match status" value="1"/>
</dbReference>
<accession>A0A9D1TCL6</accession>
<dbReference type="InterPro" id="IPR009061">
    <property type="entry name" value="DNA-bd_dom_put_sf"/>
</dbReference>
<comment type="caution">
    <text evidence="1">The sequence shown here is derived from an EMBL/GenBank/DDBJ whole genome shotgun (WGS) entry which is preliminary data.</text>
</comment>
<name>A0A9D1TCL6_9FIRM</name>
<gene>
    <name evidence="1" type="ORF">IAA64_06845</name>
</gene>
<reference evidence="1" key="1">
    <citation type="submission" date="2020-10" db="EMBL/GenBank/DDBJ databases">
        <authorList>
            <person name="Gilroy R."/>
        </authorList>
    </citation>
    <scope>NUCLEOTIDE SEQUENCE</scope>
    <source>
        <strain evidence="1">CHK183-6373</strain>
    </source>
</reference>
<organism evidence="1 2">
    <name type="scientific">Candidatus Ornithocaccomicrobium faecavium</name>
    <dbReference type="NCBI Taxonomy" id="2840890"/>
    <lineage>
        <taxon>Bacteria</taxon>
        <taxon>Bacillati</taxon>
        <taxon>Bacillota</taxon>
        <taxon>Clostridia</taxon>
        <taxon>Candidatus Ornithocaccomicrobium</taxon>
    </lineage>
</organism>
<dbReference type="SUPFAM" id="SSF46955">
    <property type="entry name" value="Putative DNA-binding domain"/>
    <property type="match status" value="1"/>
</dbReference>
<evidence type="ECO:0000313" key="1">
    <source>
        <dbReference type="EMBL" id="HIV27670.1"/>
    </source>
</evidence>
<evidence type="ECO:0000313" key="2">
    <source>
        <dbReference type="Proteomes" id="UP000886884"/>
    </source>
</evidence>
<sequence>MTREEIHRDYQIPLSMIKAYDEWALSGSKTPQCSEEDLRRLSLLVTLHEAGFSAPEAQAYLRLDGEAGDTRGQRLLLLNARRKAMLEEIHCAEKRLERLDGLRFSLRNHI</sequence>
<proteinExistence type="predicted"/>
<dbReference type="AlphaFoldDB" id="A0A9D1TCL6"/>
<protein>
    <submittedName>
        <fullName evidence="1">MerR family transcriptional regulator</fullName>
    </submittedName>
</protein>
<dbReference type="EMBL" id="DVOT01000127">
    <property type="protein sequence ID" value="HIV27670.1"/>
    <property type="molecule type" value="Genomic_DNA"/>
</dbReference>
<reference evidence="1" key="2">
    <citation type="journal article" date="2021" name="PeerJ">
        <title>Extensive microbial diversity within the chicken gut microbiome revealed by metagenomics and culture.</title>
        <authorList>
            <person name="Gilroy R."/>
            <person name="Ravi A."/>
            <person name="Getino M."/>
            <person name="Pursley I."/>
            <person name="Horton D.L."/>
            <person name="Alikhan N.F."/>
            <person name="Baker D."/>
            <person name="Gharbi K."/>
            <person name="Hall N."/>
            <person name="Watson M."/>
            <person name="Adriaenssens E.M."/>
            <person name="Foster-Nyarko E."/>
            <person name="Jarju S."/>
            <person name="Secka A."/>
            <person name="Antonio M."/>
            <person name="Oren A."/>
            <person name="Chaudhuri R.R."/>
            <person name="La Ragione R."/>
            <person name="Hildebrand F."/>
            <person name="Pallen M.J."/>
        </authorList>
    </citation>
    <scope>NUCLEOTIDE SEQUENCE</scope>
    <source>
        <strain evidence="1">CHK183-6373</strain>
    </source>
</reference>
<dbReference type="Proteomes" id="UP000886884">
    <property type="component" value="Unassembled WGS sequence"/>
</dbReference>